<dbReference type="Pfam" id="PF01480">
    <property type="entry name" value="PWI"/>
    <property type="match status" value="1"/>
</dbReference>
<evidence type="ECO:0000313" key="5">
    <source>
        <dbReference type="Proteomes" id="UP000007305"/>
    </source>
</evidence>
<dbReference type="EnsemblPlants" id="Zm00001eb397830_T002">
    <property type="protein sequence ID" value="Zm00001eb397830_P002"/>
    <property type="gene ID" value="Zm00001eb397830"/>
</dbReference>
<evidence type="ECO:0000256" key="1">
    <source>
        <dbReference type="ARBA" id="ARBA00022664"/>
    </source>
</evidence>
<organism evidence="4 5">
    <name type="scientific">Zea mays</name>
    <name type="common">Maize</name>
    <dbReference type="NCBI Taxonomy" id="4577"/>
    <lineage>
        <taxon>Eukaryota</taxon>
        <taxon>Viridiplantae</taxon>
        <taxon>Streptophyta</taxon>
        <taxon>Embryophyta</taxon>
        <taxon>Tracheophyta</taxon>
        <taxon>Spermatophyta</taxon>
        <taxon>Magnoliopsida</taxon>
        <taxon>Liliopsida</taxon>
        <taxon>Poales</taxon>
        <taxon>Poaceae</taxon>
        <taxon>PACMAD clade</taxon>
        <taxon>Panicoideae</taxon>
        <taxon>Andropogonodae</taxon>
        <taxon>Andropogoneae</taxon>
        <taxon>Tripsacinae</taxon>
        <taxon>Zea</taxon>
    </lineage>
</organism>
<dbReference type="Proteomes" id="UP000007305">
    <property type="component" value="Chromosome 9"/>
</dbReference>
<feature type="region of interest" description="Disordered" evidence="2">
    <location>
        <begin position="90"/>
        <end position="110"/>
    </location>
</feature>
<keyword evidence="1" id="KW-0507">mRNA processing</keyword>
<dbReference type="PANTHER" id="PTHR23148:SF0">
    <property type="entry name" value="SERINE_ARGININE REPETITIVE MATRIX PROTEIN 1"/>
    <property type="match status" value="1"/>
</dbReference>
<protein>
    <recommendedName>
        <fullName evidence="3">PWI domain-containing protein</fullName>
    </recommendedName>
</protein>
<reference evidence="5" key="1">
    <citation type="journal article" date="2009" name="Science">
        <title>The B73 maize genome: complexity, diversity, and dynamics.</title>
        <authorList>
            <person name="Schnable P.S."/>
            <person name="Ware D."/>
            <person name="Fulton R.S."/>
            <person name="Stein J.C."/>
            <person name="Wei F."/>
            <person name="Pasternak S."/>
            <person name="Liang C."/>
            <person name="Zhang J."/>
            <person name="Fulton L."/>
            <person name="Graves T.A."/>
            <person name="Minx P."/>
            <person name="Reily A.D."/>
            <person name="Courtney L."/>
            <person name="Kruchowski S.S."/>
            <person name="Tomlinson C."/>
            <person name="Strong C."/>
            <person name="Delehaunty K."/>
            <person name="Fronick C."/>
            <person name="Courtney B."/>
            <person name="Rock S.M."/>
            <person name="Belter E."/>
            <person name="Du F."/>
            <person name="Kim K."/>
            <person name="Abbott R.M."/>
            <person name="Cotton M."/>
            <person name="Levy A."/>
            <person name="Marchetto P."/>
            <person name="Ochoa K."/>
            <person name="Jackson S.M."/>
            <person name="Gillam B."/>
            <person name="Chen W."/>
            <person name="Yan L."/>
            <person name="Higginbotham J."/>
            <person name="Cardenas M."/>
            <person name="Waligorski J."/>
            <person name="Applebaum E."/>
            <person name="Phelps L."/>
            <person name="Falcone J."/>
            <person name="Kanchi K."/>
            <person name="Thane T."/>
            <person name="Scimone A."/>
            <person name="Thane N."/>
            <person name="Henke J."/>
            <person name="Wang T."/>
            <person name="Ruppert J."/>
            <person name="Shah N."/>
            <person name="Rotter K."/>
            <person name="Hodges J."/>
            <person name="Ingenthron E."/>
            <person name="Cordes M."/>
            <person name="Kohlberg S."/>
            <person name="Sgro J."/>
            <person name="Delgado B."/>
            <person name="Mead K."/>
            <person name="Chinwalla A."/>
            <person name="Leonard S."/>
            <person name="Crouse K."/>
            <person name="Collura K."/>
            <person name="Kudrna D."/>
            <person name="Currie J."/>
            <person name="He R."/>
            <person name="Angelova A."/>
            <person name="Rajasekar S."/>
            <person name="Mueller T."/>
            <person name="Lomeli R."/>
            <person name="Scara G."/>
            <person name="Ko A."/>
            <person name="Delaney K."/>
            <person name="Wissotski M."/>
            <person name="Lopez G."/>
            <person name="Campos D."/>
            <person name="Braidotti M."/>
            <person name="Ashley E."/>
            <person name="Golser W."/>
            <person name="Kim H."/>
            <person name="Lee S."/>
            <person name="Lin J."/>
            <person name="Dujmic Z."/>
            <person name="Kim W."/>
            <person name="Talag J."/>
            <person name="Zuccolo A."/>
            <person name="Fan C."/>
            <person name="Sebastian A."/>
            <person name="Kramer M."/>
            <person name="Spiegel L."/>
            <person name="Nascimento L."/>
            <person name="Zutavern T."/>
            <person name="Miller B."/>
            <person name="Ambroise C."/>
            <person name="Muller S."/>
            <person name="Spooner W."/>
            <person name="Narechania A."/>
            <person name="Ren L."/>
            <person name="Wei S."/>
            <person name="Kumari S."/>
            <person name="Faga B."/>
            <person name="Levy M.J."/>
            <person name="McMahan L."/>
            <person name="Van Buren P."/>
            <person name="Vaughn M.W."/>
            <person name="Ying K."/>
            <person name="Yeh C.-T."/>
            <person name="Emrich S.J."/>
            <person name="Jia Y."/>
            <person name="Kalyanaraman A."/>
            <person name="Hsia A.-P."/>
            <person name="Barbazuk W.B."/>
            <person name="Baucom R.S."/>
            <person name="Brutnell T.P."/>
            <person name="Carpita N.C."/>
            <person name="Chaparro C."/>
            <person name="Chia J.-M."/>
            <person name="Deragon J.-M."/>
            <person name="Estill J.C."/>
            <person name="Fu Y."/>
            <person name="Jeddeloh J.A."/>
            <person name="Han Y."/>
            <person name="Lee H."/>
            <person name="Li P."/>
            <person name="Lisch D.R."/>
            <person name="Liu S."/>
            <person name="Liu Z."/>
            <person name="Nagel D.H."/>
            <person name="McCann M.C."/>
            <person name="SanMiguel P."/>
            <person name="Myers A.M."/>
            <person name="Nettleton D."/>
            <person name="Nguyen J."/>
            <person name="Penning B.W."/>
            <person name="Ponnala L."/>
            <person name="Schneider K.L."/>
            <person name="Schwartz D.C."/>
            <person name="Sharma A."/>
            <person name="Soderlund C."/>
            <person name="Springer N.M."/>
            <person name="Sun Q."/>
            <person name="Wang H."/>
            <person name="Waterman M."/>
            <person name="Westerman R."/>
            <person name="Wolfgruber T.K."/>
            <person name="Yang L."/>
            <person name="Yu Y."/>
            <person name="Zhang L."/>
            <person name="Zhou S."/>
            <person name="Zhu Q."/>
            <person name="Bennetzen J.L."/>
            <person name="Dawe R.K."/>
            <person name="Jiang J."/>
            <person name="Jiang N."/>
            <person name="Presting G.G."/>
            <person name="Wessler S.R."/>
            <person name="Aluru S."/>
            <person name="Martienssen R.A."/>
            <person name="Clifton S.W."/>
            <person name="McCombie W.R."/>
            <person name="Wing R.A."/>
            <person name="Wilson R.K."/>
        </authorList>
    </citation>
    <scope>NUCLEOTIDE SEQUENCE [LARGE SCALE GENOMIC DNA]</scope>
    <source>
        <strain evidence="5">cv. B73</strain>
    </source>
</reference>
<dbReference type="InterPro" id="IPR052225">
    <property type="entry name" value="Ser/Arg_repetitive_matrix"/>
</dbReference>
<reference evidence="4" key="3">
    <citation type="submission" date="2021-05" db="UniProtKB">
        <authorList>
            <consortium name="EnsemblPlants"/>
        </authorList>
    </citation>
    <scope>IDENTIFICATION</scope>
    <source>
        <strain evidence="4">cv. B73</strain>
    </source>
</reference>
<reference evidence="4" key="2">
    <citation type="submission" date="2019-07" db="EMBL/GenBank/DDBJ databases">
        <authorList>
            <person name="Seetharam A."/>
            <person name="Woodhouse M."/>
            <person name="Cannon E."/>
        </authorList>
    </citation>
    <scope>NUCLEOTIDE SEQUENCE [LARGE SCALE GENOMIC DNA]</scope>
    <source>
        <strain evidence="4">cv. B73</strain>
    </source>
</reference>
<dbReference type="PANTHER" id="PTHR23148">
    <property type="entry name" value="SERINE/ARGININE REGULATED NUCLEAR MATRIX PROTEIN"/>
    <property type="match status" value="1"/>
</dbReference>
<dbReference type="InterPro" id="IPR036483">
    <property type="entry name" value="PWI_dom_sf"/>
</dbReference>
<dbReference type="SUPFAM" id="SSF101233">
    <property type="entry name" value="PWI domain"/>
    <property type="match status" value="1"/>
</dbReference>
<name>A0A804UK57_MAIZE</name>
<accession>A0A804UK57</accession>
<dbReference type="PROSITE" id="PS51025">
    <property type="entry name" value="PWI"/>
    <property type="match status" value="1"/>
</dbReference>
<dbReference type="GO" id="GO:0006397">
    <property type="term" value="P:mRNA processing"/>
    <property type="evidence" value="ECO:0007669"/>
    <property type="project" value="UniProtKB-KW"/>
</dbReference>
<dbReference type="Gene3D" id="1.20.1390.10">
    <property type="entry name" value="PWI domain"/>
    <property type="match status" value="1"/>
</dbReference>
<dbReference type="AlphaFoldDB" id="A0A804UK57"/>
<feature type="domain" description="PWI" evidence="3">
    <location>
        <begin position="1"/>
        <end position="82"/>
    </location>
</feature>
<keyword evidence="5" id="KW-1185">Reference proteome</keyword>
<evidence type="ECO:0000259" key="3">
    <source>
        <dbReference type="PROSITE" id="PS51025"/>
    </source>
</evidence>
<evidence type="ECO:0000313" key="4">
    <source>
        <dbReference type="EnsemblPlants" id="Zm00001eb397830_P002"/>
    </source>
</evidence>
<feature type="region of interest" description="Disordered" evidence="2">
    <location>
        <begin position="1"/>
        <end position="23"/>
    </location>
</feature>
<evidence type="ECO:0000256" key="2">
    <source>
        <dbReference type="SAM" id="MobiDB-lite"/>
    </source>
</evidence>
<dbReference type="InterPro" id="IPR002483">
    <property type="entry name" value="PWI_dom"/>
</dbReference>
<dbReference type="InParanoid" id="A0A804UK57"/>
<dbReference type="Gramene" id="Zm00001eb397830_T002">
    <property type="protein sequence ID" value="Zm00001eb397830_P002"/>
    <property type="gene ID" value="Zm00001eb397830"/>
</dbReference>
<proteinExistence type="predicted"/>
<sequence>MPTLVTRAPSTPPPFPPSEAAAASASAKMSGGLFREADGKKIQIQLTGFMEKNTMKFMKELWSLLLSAQQNASGVPQQFLDEKEAEIHKKKDDRIAQEIQKKPEKEGMDSELEKNKTMIASPIIWVHIVIYINYCRMGMLVTQDPMVIQLPLL</sequence>